<keyword evidence="1" id="KW-0812">Transmembrane</keyword>
<dbReference type="EMBL" id="CAXKWB010006864">
    <property type="protein sequence ID" value="CAL4084710.1"/>
    <property type="molecule type" value="Genomic_DNA"/>
</dbReference>
<accession>A0AAV2QKJ2</accession>
<gene>
    <name evidence="2" type="ORF">MNOR_LOCUS12493</name>
</gene>
<proteinExistence type="predicted"/>
<organism evidence="2 3">
    <name type="scientific">Meganyctiphanes norvegica</name>
    <name type="common">Northern krill</name>
    <name type="synonym">Thysanopoda norvegica</name>
    <dbReference type="NCBI Taxonomy" id="48144"/>
    <lineage>
        <taxon>Eukaryota</taxon>
        <taxon>Metazoa</taxon>
        <taxon>Ecdysozoa</taxon>
        <taxon>Arthropoda</taxon>
        <taxon>Crustacea</taxon>
        <taxon>Multicrustacea</taxon>
        <taxon>Malacostraca</taxon>
        <taxon>Eumalacostraca</taxon>
        <taxon>Eucarida</taxon>
        <taxon>Euphausiacea</taxon>
        <taxon>Euphausiidae</taxon>
        <taxon>Meganyctiphanes</taxon>
    </lineage>
</organism>
<sequence>MGFVAGVGPTVAVLVAPNCCEGLYLVSDVLLDVSAVPIDSFTHDSGVFSGVRSSTSVSATRGVFCPPFVADSSVDVGMIVGLVTIAGCGVVFGAGLMAPHILKCFRVRESTSLSDTFPEV</sequence>
<evidence type="ECO:0000256" key="1">
    <source>
        <dbReference type="SAM" id="Phobius"/>
    </source>
</evidence>
<reference evidence="2 3" key="1">
    <citation type="submission" date="2024-05" db="EMBL/GenBank/DDBJ databases">
        <authorList>
            <person name="Wallberg A."/>
        </authorList>
    </citation>
    <scope>NUCLEOTIDE SEQUENCE [LARGE SCALE GENOMIC DNA]</scope>
</reference>
<keyword evidence="3" id="KW-1185">Reference proteome</keyword>
<feature type="transmembrane region" description="Helical" evidence="1">
    <location>
        <begin position="76"/>
        <end position="98"/>
    </location>
</feature>
<keyword evidence="1" id="KW-0472">Membrane</keyword>
<keyword evidence="1" id="KW-1133">Transmembrane helix</keyword>
<evidence type="ECO:0000313" key="3">
    <source>
        <dbReference type="Proteomes" id="UP001497623"/>
    </source>
</evidence>
<evidence type="ECO:0000313" key="2">
    <source>
        <dbReference type="EMBL" id="CAL4084710.1"/>
    </source>
</evidence>
<dbReference type="Proteomes" id="UP001497623">
    <property type="component" value="Unassembled WGS sequence"/>
</dbReference>
<name>A0AAV2QKJ2_MEGNR</name>
<protein>
    <submittedName>
        <fullName evidence="2">Uncharacterized protein</fullName>
    </submittedName>
</protein>
<comment type="caution">
    <text evidence="2">The sequence shown here is derived from an EMBL/GenBank/DDBJ whole genome shotgun (WGS) entry which is preliminary data.</text>
</comment>
<dbReference type="AlphaFoldDB" id="A0AAV2QKJ2"/>